<evidence type="ECO:0000313" key="3">
    <source>
        <dbReference type="Proteomes" id="UP000644693"/>
    </source>
</evidence>
<dbReference type="PANTHER" id="PTHR12788:SF10">
    <property type="entry name" value="PROTEIN-TYROSINE SULFOTRANSFERASE"/>
    <property type="match status" value="1"/>
</dbReference>
<dbReference type="Pfam" id="PF14559">
    <property type="entry name" value="TPR_19"/>
    <property type="match status" value="1"/>
</dbReference>
<evidence type="ECO:0000313" key="2">
    <source>
        <dbReference type="EMBL" id="GHD35882.1"/>
    </source>
</evidence>
<dbReference type="InterPro" id="IPR011990">
    <property type="entry name" value="TPR-like_helical_dom_sf"/>
</dbReference>
<accession>A0A918XKD8</accession>
<evidence type="ECO:0008006" key="4">
    <source>
        <dbReference type="Google" id="ProtNLM"/>
    </source>
</evidence>
<reference evidence="2" key="1">
    <citation type="journal article" date="2014" name="Int. J. Syst. Evol. Microbiol.">
        <title>Complete genome sequence of Corynebacterium casei LMG S-19264T (=DSM 44701T), isolated from a smear-ripened cheese.</title>
        <authorList>
            <consortium name="US DOE Joint Genome Institute (JGI-PGF)"/>
            <person name="Walter F."/>
            <person name="Albersmeier A."/>
            <person name="Kalinowski J."/>
            <person name="Ruckert C."/>
        </authorList>
    </citation>
    <scope>NUCLEOTIDE SEQUENCE</scope>
    <source>
        <strain evidence="2">KCTC 23430</strain>
    </source>
</reference>
<keyword evidence="3" id="KW-1185">Reference proteome</keyword>
<sequence length="520" mass="58286">MQTTLREGFAHLNAGRIKEASECCKKLLSAKSDLVEGHFLVGLISLELKQTGNAIRAFGSVTKLDATHGAAWANLARLFMQAGQPARADRALAEAVKHHANDPTVQDVISNVYGSLGDQEEASLWISRALEKEPDNVAFLVNRANNEMFLGHMSGAEDALNHALKLRPGNANAHWLLSNLRKAEGHEHVIELERLVKQERRDPRALAFLYYGLGKELEDLKDWDAAFEAFAKGAAARRSVMEFDEAAEVEMYQAFADTFTQEWMDSPGEGDDAPSPIFVVGQPRTGTTLVERIITSHSQVHSAGELRQFGTCLRRLTNYSEPESQSARLAELAAQVDHQKLGAAYLQTTAKMQGDLPRFVDKLPPNYLYIPLILKALPRAKIVHLRRNPMDACFASFKQLFADAYPHSYEQTEMARHHARYYDLMAVWRERFGNRFFDISYEETASNLEPNAQALIEYLELPWEDDCLEFHKQDAAVTTASAVQVRQPAHTGSIDRWRRYETQLAPMRAALEAAGIPLVV</sequence>
<proteinExistence type="predicted"/>
<dbReference type="SMART" id="SM00028">
    <property type="entry name" value="TPR"/>
    <property type="match status" value="6"/>
</dbReference>
<dbReference type="Gene3D" id="3.40.50.300">
    <property type="entry name" value="P-loop containing nucleotide triphosphate hydrolases"/>
    <property type="match status" value="1"/>
</dbReference>
<dbReference type="Pfam" id="PF13469">
    <property type="entry name" value="Sulfotransfer_3"/>
    <property type="match status" value="1"/>
</dbReference>
<comment type="caution">
    <text evidence="2">The sequence shown here is derived from an EMBL/GenBank/DDBJ whole genome shotgun (WGS) entry which is preliminary data.</text>
</comment>
<dbReference type="PANTHER" id="PTHR12788">
    <property type="entry name" value="PROTEIN-TYROSINE SULFOTRANSFERASE 2"/>
    <property type="match status" value="1"/>
</dbReference>
<protein>
    <recommendedName>
        <fullName evidence="4">Sulfotransferase</fullName>
    </recommendedName>
</protein>
<dbReference type="InterPro" id="IPR027417">
    <property type="entry name" value="P-loop_NTPase"/>
</dbReference>
<gene>
    <name evidence="2" type="ORF">GCM10007053_23390</name>
</gene>
<reference evidence="2" key="2">
    <citation type="submission" date="2020-09" db="EMBL/GenBank/DDBJ databases">
        <authorList>
            <person name="Sun Q."/>
            <person name="Kim S."/>
        </authorList>
    </citation>
    <scope>NUCLEOTIDE SEQUENCE</scope>
    <source>
        <strain evidence="2">KCTC 23430</strain>
    </source>
</reference>
<name>A0A918XKD8_9GAMM</name>
<dbReference type="InterPro" id="IPR026634">
    <property type="entry name" value="TPST-like"/>
</dbReference>
<organism evidence="2 3">
    <name type="scientific">Parahalioglobus pacificus</name>
    <dbReference type="NCBI Taxonomy" id="930806"/>
    <lineage>
        <taxon>Bacteria</taxon>
        <taxon>Pseudomonadati</taxon>
        <taxon>Pseudomonadota</taxon>
        <taxon>Gammaproteobacteria</taxon>
        <taxon>Cellvibrionales</taxon>
        <taxon>Halieaceae</taxon>
        <taxon>Parahalioglobus</taxon>
    </lineage>
</organism>
<dbReference type="GO" id="GO:0008476">
    <property type="term" value="F:protein-tyrosine sulfotransferase activity"/>
    <property type="evidence" value="ECO:0007669"/>
    <property type="project" value="InterPro"/>
</dbReference>
<evidence type="ECO:0000256" key="1">
    <source>
        <dbReference type="ARBA" id="ARBA00022679"/>
    </source>
</evidence>
<dbReference type="EMBL" id="BMYM01000002">
    <property type="protein sequence ID" value="GHD35882.1"/>
    <property type="molecule type" value="Genomic_DNA"/>
</dbReference>
<dbReference type="AlphaFoldDB" id="A0A918XKD8"/>
<dbReference type="InterPro" id="IPR019734">
    <property type="entry name" value="TPR_rpt"/>
</dbReference>
<dbReference type="Gene3D" id="1.25.40.10">
    <property type="entry name" value="Tetratricopeptide repeat domain"/>
    <property type="match status" value="2"/>
</dbReference>
<dbReference type="SUPFAM" id="SSF52540">
    <property type="entry name" value="P-loop containing nucleoside triphosphate hydrolases"/>
    <property type="match status" value="1"/>
</dbReference>
<keyword evidence="1" id="KW-0808">Transferase</keyword>
<dbReference type="SUPFAM" id="SSF48452">
    <property type="entry name" value="TPR-like"/>
    <property type="match status" value="1"/>
</dbReference>
<dbReference type="Proteomes" id="UP000644693">
    <property type="component" value="Unassembled WGS sequence"/>
</dbReference>